<keyword evidence="3" id="KW-1185">Reference proteome</keyword>
<name>A0A8J3BV34_9ACTN</name>
<gene>
    <name evidence="2" type="ORF">GCM10010124_38770</name>
</gene>
<keyword evidence="1" id="KW-0812">Transmembrane</keyword>
<evidence type="ECO:0000313" key="3">
    <source>
        <dbReference type="Proteomes" id="UP000662200"/>
    </source>
</evidence>
<feature type="transmembrane region" description="Helical" evidence="1">
    <location>
        <begin position="88"/>
        <end position="105"/>
    </location>
</feature>
<organism evidence="2 3">
    <name type="scientific">Pilimelia terevasa</name>
    <dbReference type="NCBI Taxonomy" id="53372"/>
    <lineage>
        <taxon>Bacteria</taxon>
        <taxon>Bacillati</taxon>
        <taxon>Actinomycetota</taxon>
        <taxon>Actinomycetes</taxon>
        <taxon>Micromonosporales</taxon>
        <taxon>Micromonosporaceae</taxon>
        <taxon>Pilimelia</taxon>
    </lineage>
</organism>
<reference evidence="2" key="2">
    <citation type="submission" date="2020-09" db="EMBL/GenBank/DDBJ databases">
        <authorList>
            <person name="Sun Q."/>
            <person name="Ohkuma M."/>
        </authorList>
    </citation>
    <scope>NUCLEOTIDE SEQUENCE</scope>
    <source>
        <strain evidence="2">JCM 3091</strain>
    </source>
</reference>
<dbReference type="RefSeq" id="WP_189115793.1">
    <property type="nucleotide sequence ID" value="NZ_BMQC01000021.1"/>
</dbReference>
<feature type="transmembrane region" description="Helical" evidence="1">
    <location>
        <begin position="125"/>
        <end position="142"/>
    </location>
</feature>
<feature type="transmembrane region" description="Helical" evidence="1">
    <location>
        <begin position="14"/>
        <end position="35"/>
    </location>
</feature>
<evidence type="ECO:0000313" key="2">
    <source>
        <dbReference type="EMBL" id="GGK42187.1"/>
    </source>
</evidence>
<proteinExistence type="predicted"/>
<sequence length="155" mass="15947">MTTTTGATRAAKPLVTTAATVVAAVFLLVGIAGFIPGITTRYDDLAFAGHHSGALLLGVFAVSVLHNAVHLLFGIVGLAAARTAAARLYLLVGGMVYLALWLYGLVVDLDSAANFVPFNTADNSLHLVLGIGMVALGLLTTGRPDPDASRKPHAI</sequence>
<evidence type="ECO:0000256" key="1">
    <source>
        <dbReference type="SAM" id="Phobius"/>
    </source>
</evidence>
<dbReference type="Pfam" id="PF14325">
    <property type="entry name" value="DUF4383"/>
    <property type="match status" value="1"/>
</dbReference>
<accession>A0A8J3BV34</accession>
<keyword evidence="1" id="KW-1133">Transmembrane helix</keyword>
<keyword evidence="1" id="KW-0472">Membrane</keyword>
<dbReference type="Proteomes" id="UP000662200">
    <property type="component" value="Unassembled WGS sequence"/>
</dbReference>
<protein>
    <submittedName>
        <fullName evidence="2">Membrane protein</fullName>
    </submittedName>
</protein>
<dbReference type="EMBL" id="BMQC01000021">
    <property type="protein sequence ID" value="GGK42187.1"/>
    <property type="molecule type" value="Genomic_DNA"/>
</dbReference>
<feature type="transmembrane region" description="Helical" evidence="1">
    <location>
        <begin position="55"/>
        <end position="81"/>
    </location>
</feature>
<comment type="caution">
    <text evidence="2">The sequence shown here is derived from an EMBL/GenBank/DDBJ whole genome shotgun (WGS) entry which is preliminary data.</text>
</comment>
<reference evidence="2" key="1">
    <citation type="journal article" date="2014" name="Int. J. Syst. Evol. Microbiol.">
        <title>Complete genome sequence of Corynebacterium casei LMG S-19264T (=DSM 44701T), isolated from a smear-ripened cheese.</title>
        <authorList>
            <consortium name="US DOE Joint Genome Institute (JGI-PGF)"/>
            <person name="Walter F."/>
            <person name="Albersmeier A."/>
            <person name="Kalinowski J."/>
            <person name="Ruckert C."/>
        </authorList>
    </citation>
    <scope>NUCLEOTIDE SEQUENCE</scope>
    <source>
        <strain evidence="2">JCM 3091</strain>
    </source>
</reference>
<dbReference type="AlphaFoldDB" id="A0A8J3BV34"/>